<dbReference type="Gene3D" id="1.10.3720.10">
    <property type="entry name" value="MetI-like"/>
    <property type="match status" value="1"/>
</dbReference>
<feature type="transmembrane region" description="Helical" evidence="8">
    <location>
        <begin position="25"/>
        <end position="46"/>
    </location>
</feature>
<evidence type="ECO:0000256" key="8">
    <source>
        <dbReference type="SAM" id="Phobius"/>
    </source>
</evidence>
<dbReference type="SUPFAM" id="SSF161098">
    <property type="entry name" value="MetI-like"/>
    <property type="match status" value="1"/>
</dbReference>
<reference evidence="10" key="1">
    <citation type="submission" date="2020-05" db="EMBL/GenBank/DDBJ databases">
        <authorList>
            <person name="Chiriac C."/>
            <person name="Salcher M."/>
            <person name="Ghai R."/>
            <person name="Kavagutti S V."/>
        </authorList>
    </citation>
    <scope>NUCLEOTIDE SEQUENCE</scope>
</reference>
<dbReference type="EMBL" id="CAEZSI010000001">
    <property type="protein sequence ID" value="CAB4531157.1"/>
    <property type="molecule type" value="Genomic_DNA"/>
</dbReference>
<gene>
    <name evidence="10" type="ORF">UFOPK1412_00002</name>
</gene>
<protein>
    <submittedName>
        <fullName evidence="10">Unannotated protein</fullName>
    </submittedName>
</protein>
<evidence type="ECO:0000256" key="1">
    <source>
        <dbReference type="ARBA" id="ARBA00004651"/>
    </source>
</evidence>
<feature type="transmembrane region" description="Helical" evidence="8">
    <location>
        <begin position="211"/>
        <end position="233"/>
    </location>
</feature>
<dbReference type="PROSITE" id="PS50928">
    <property type="entry name" value="ABC_TM1"/>
    <property type="match status" value="1"/>
</dbReference>
<dbReference type="InterPro" id="IPR035906">
    <property type="entry name" value="MetI-like_sf"/>
</dbReference>
<dbReference type="AlphaFoldDB" id="A0A6J6AXN4"/>
<sequence length="305" mass="33176">MTQAQYKGTGSATGRTGSRYWRSKTAYLGVIPFLLVSGLFLLYPTWNVASGAFQNNNGKFSTSVLKEVFNSPVARHAFANSLEISAKTALAGAILGALFAWALVNGKQGGYFYRISVALSSVLAQFGGVMLTFAFLATFGFNGLIANIAVKYAPNTFLADASWLYGKFGISVLYTFFQIPLMVLVFLPTLENLKPQWREASDALGGKAYEYWLRIGIPILTPSFAGAALLLFVNSFSAYATAATLINLSDFLTPLQIATALTSETGGANPAEAKALSFYMVVVVVIAMTFYAMLRRRVSKWEQRR</sequence>
<feature type="transmembrane region" description="Helical" evidence="8">
    <location>
        <begin position="116"/>
        <end position="148"/>
    </location>
</feature>
<feature type="transmembrane region" description="Helical" evidence="8">
    <location>
        <begin position="84"/>
        <end position="104"/>
    </location>
</feature>
<organism evidence="10">
    <name type="scientific">freshwater metagenome</name>
    <dbReference type="NCBI Taxonomy" id="449393"/>
    <lineage>
        <taxon>unclassified sequences</taxon>
        <taxon>metagenomes</taxon>
        <taxon>ecological metagenomes</taxon>
    </lineage>
</organism>
<dbReference type="InterPro" id="IPR000515">
    <property type="entry name" value="MetI-like"/>
</dbReference>
<evidence type="ECO:0000256" key="4">
    <source>
        <dbReference type="ARBA" id="ARBA00022475"/>
    </source>
</evidence>
<dbReference type="GO" id="GO:0055085">
    <property type="term" value="P:transmembrane transport"/>
    <property type="evidence" value="ECO:0007669"/>
    <property type="project" value="InterPro"/>
</dbReference>
<evidence type="ECO:0000256" key="6">
    <source>
        <dbReference type="ARBA" id="ARBA00022989"/>
    </source>
</evidence>
<keyword evidence="6 8" id="KW-1133">Transmembrane helix</keyword>
<evidence type="ECO:0000259" key="9">
    <source>
        <dbReference type="PROSITE" id="PS50928"/>
    </source>
</evidence>
<dbReference type="PANTHER" id="PTHR42929:SF1">
    <property type="entry name" value="INNER MEMBRANE ABC TRANSPORTER PERMEASE PROTEIN YDCU-RELATED"/>
    <property type="match status" value="1"/>
</dbReference>
<name>A0A6J6AXN4_9ZZZZ</name>
<keyword evidence="5 8" id="KW-0812">Transmembrane</keyword>
<feature type="transmembrane region" description="Helical" evidence="8">
    <location>
        <begin position="168"/>
        <end position="190"/>
    </location>
</feature>
<comment type="similarity">
    <text evidence="2">Belongs to the binding-protein-dependent transport system permease family. CysTW subfamily.</text>
</comment>
<keyword evidence="3" id="KW-0813">Transport</keyword>
<evidence type="ECO:0000256" key="7">
    <source>
        <dbReference type="ARBA" id="ARBA00023136"/>
    </source>
</evidence>
<dbReference type="GO" id="GO:0005886">
    <property type="term" value="C:plasma membrane"/>
    <property type="evidence" value="ECO:0007669"/>
    <property type="project" value="UniProtKB-SubCell"/>
</dbReference>
<evidence type="ECO:0000256" key="3">
    <source>
        <dbReference type="ARBA" id="ARBA00022448"/>
    </source>
</evidence>
<proteinExistence type="inferred from homology"/>
<dbReference type="PANTHER" id="PTHR42929">
    <property type="entry name" value="INNER MEMBRANE ABC TRANSPORTER PERMEASE PROTEIN YDCU-RELATED-RELATED"/>
    <property type="match status" value="1"/>
</dbReference>
<evidence type="ECO:0000256" key="5">
    <source>
        <dbReference type="ARBA" id="ARBA00022692"/>
    </source>
</evidence>
<comment type="subcellular location">
    <subcellularLocation>
        <location evidence="1">Cell membrane</location>
        <topology evidence="1">Multi-pass membrane protein</topology>
    </subcellularLocation>
</comment>
<accession>A0A6J6AXN4</accession>
<feature type="transmembrane region" description="Helical" evidence="8">
    <location>
        <begin position="276"/>
        <end position="294"/>
    </location>
</feature>
<evidence type="ECO:0000313" key="10">
    <source>
        <dbReference type="EMBL" id="CAB4531157.1"/>
    </source>
</evidence>
<evidence type="ECO:0000256" key="2">
    <source>
        <dbReference type="ARBA" id="ARBA00007069"/>
    </source>
</evidence>
<dbReference type="CDD" id="cd06261">
    <property type="entry name" value="TM_PBP2"/>
    <property type="match status" value="1"/>
</dbReference>
<feature type="domain" description="ABC transmembrane type-1" evidence="9">
    <location>
        <begin position="78"/>
        <end position="294"/>
    </location>
</feature>
<keyword evidence="4" id="KW-1003">Cell membrane</keyword>
<keyword evidence="7 8" id="KW-0472">Membrane</keyword>